<gene>
    <name evidence="1" type="ORF">B4V02_18365</name>
</gene>
<name>A0A222WRJ5_9BACL</name>
<protein>
    <submittedName>
        <fullName evidence="1">Uncharacterized protein</fullName>
    </submittedName>
</protein>
<dbReference type="RefSeq" id="WP_094155869.1">
    <property type="nucleotide sequence ID" value="NZ_CP020028.1"/>
</dbReference>
<dbReference type="AlphaFoldDB" id="A0A222WRJ5"/>
<organism evidence="1 2">
    <name type="scientific">Paenibacillus kribbensis</name>
    <dbReference type="NCBI Taxonomy" id="172713"/>
    <lineage>
        <taxon>Bacteria</taxon>
        <taxon>Bacillati</taxon>
        <taxon>Bacillota</taxon>
        <taxon>Bacilli</taxon>
        <taxon>Bacillales</taxon>
        <taxon>Paenibacillaceae</taxon>
        <taxon>Paenibacillus</taxon>
    </lineage>
</organism>
<sequence>MGYYLEQCHDHIEFTIKVSSMSAFGLWSGADQMDRLDTRHTGREEVREDGSYMGSYKIADEEDMAFLANMLG</sequence>
<accession>A0A222WRJ5</accession>
<dbReference type="KEGG" id="pkb:B4V02_18365"/>
<dbReference type="Proteomes" id="UP000214666">
    <property type="component" value="Chromosome"/>
</dbReference>
<dbReference type="OrthoDB" id="2633379at2"/>
<evidence type="ECO:0000313" key="2">
    <source>
        <dbReference type="Proteomes" id="UP000214666"/>
    </source>
</evidence>
<evidence type="ECO:0000313" key="1">
    <source>
        <dbReference type="EMBL" id="ASR48522.1"/>
    </source>
</evidence>
<proteinExistence type="predicted"/>
<dbReference type="EMBL" id="CP020028">
    <property type="protein sequence ID" value="ASR48522.1"/>
    <property type="molecule type" value="Genomic_DNA"/>
</dbReference>
<reference evidence="1 2" key="1">
    <citation type="submission" date="2017-03" db="EMBL/GenBank/DDBJ databases">
        <title>Complete genome sequence of Paenibacillus Kribbensis producing bioflocculants.</title>
        <authorList>
            <person name="Lee H.-G."/>
            <person name="Oh H.-M."/>
        </authorList>
    </citation>
    <scope>NUCLEOTIDE SEQUENCE [LARGE SCALE GENOMIC DNA]</scope>
    <source>
        <strain evidence="1 2">AM49</strain>
    </source>
</reference>
<keyword evidence="2" id="KW-1185">Reference proteome</keyword>